<proteinExistence type="inferred from homology"/>
<evidence type="ECO:0000256" key="4">
    <source>
        <dbReference type="ARBA" id="ARBA00013189"/>
    </source>
</evidence>
<accession>A0A263BTC1</accession>
<protein>
    <recommendedName>
        <fullName evidence="5">UDP-glucose 4-epimerase</fullName>
        <ecNumber evidence="4">5.1.3.2</ecNumber>
    </recommendedName>
</protein>
<evidence type="ECO:0000256" key="7">
    <source>
        <dbReference type="ARBA" id="ARBA00023235"/>
    </source>
</evidence>
<dbReference type="SUPFAM" id="SSF51735">
    <property type="entry name" value="NAD(P)-binding Rossmann-fold domains"/>
    <property type="match status" value="1"/>
</dbReference>
<comment type="catalytic activity">
    <reaction evidence="1">
        <text>UDP-alpha-D-glucose = UDP-alpha-D-galactose</text>
        <dbReference type="Rhea" id="RHEA:22168"/>
        <dbReference type="ChEBI" id="CHEBI:58885"/>
        <dbReference type="ChEBI" id="CHEBI:66914"/>
        <dbReference type="EC" id="5.1.3.2"/>
    </reaction>
</comment>
<evidence type="ECO:0000256" key="5">
    <source>
        <dbReference type="ARBA" id="ARBA00018569"/>
    </source>
</evidence>
<reference evidence="9" key="1">
    <citation type="submission" date="2017-08" db="EMBL/GenBank/DDBJ databases">
        <authorList>
            <person name="Huang Z."/>
        </authorList>
    </citation>
    <scope>NUCLEOTIDE SEQUENCE [LARGE SCALE GENOMIC DNA]</scope>
    <source>
        <strain evidence="9">SA5d-4</strain>
    </source>
</reference>
<dbReference type="GO" id="GO:0005829">
    <property type="term" value="C:cytosol"/>
    <property type="evidence" value="ECO:0007669"/>
    <property type="project" value="TreeGrafter"/>
</dbReference>
<reference evidence="8 9" key="2">
    <citation type="submission" date="2017-09" db="EMBL/GenBank/DDBJ databases">
        <title>Bacillus patelloidae sp. nov., isolated from the intestinal tract of a marine limpet.</title>
        <authorList>
            <person name="Liu R."/>
            <person name="Dong C."/>
            <person name="Shao Z."/>
        </authorList>
    </citation>
    <scope>NUCLEOTIDE SEQUENCE [LARGE SCALE GENOMIC DNA]</scope>
    <source>
        <strain evidence="8 9">SA5d-4</strain>
    </source>
</reference>
<evidence type="ECO:0000313" key="9">
    <source>
        <dbReference type="Proteomes" id="UP000217083"/>
    </source>
</evidence>
<organism evidence="8 9">
    <name type="scientific">Lottiidibacillus patelloidae</name>
    <dbReference type="NCBI Taxonomy" id="2670334"/>
    <lineage>
        <taxon>Bacteria</taxon>
        <taxon>Bacillati</taxon>
        <taxon>Bacillota</taxon>
        <taxon>Bacilli</taxon>
        <taxon>Bacillales</taxon>
        <taxon>Bacillaceae</taxon>
        <taxon>Lottiidibacillus</taxon>
    </lineage>
</organism>
<dbReference type="PANTHER" id="PTHR43725:SF47">
    <property type="entry name" value="UDP-GLUCOSE 4-EPIMERASE"/>
    <property type="match status" value="1"/>
</dbReference>
<dbReference type="GO" id="GO:0003978">
    <property type="term" value="F:UDP-glucose 4-epimerase activity"/>
    <property type="evidence" value="ECO:0007669"/>
    <property type="project" value="UniProtKB-EC"/>
</dbReference>
<evidence type="ECO:0000256" key="3">
    <source>
        <dbReference type="ARBA" id="ARBA00007637"/>
    </source>
</evidence>
<evidence type="ECO:0000256" key="2">
    <source>
        <dbReference type="ARBA" id="ARBA00001911"/>
    </source>
</evidence>
<name>A0A263BTC1_9BACI</name>
<dbReference type="EC" id="5.1.3.2" evidence="4"/>
<dbReference type="Gene3D" id="3.90.25.10">
    <property type="entry name" value="UDP-galactose 4-epimerase, domain 1"/>
    <property type="match status" value="1"/>
</dbReference>
<dbReference type="GO" id="GO:0005996">
    <property type="term" value="P:monosaccharide metabolic process"/>
    <property type="evidence" value="ECO:0007669"/>
    <property type="project" value="TreeGrafter"/>
</dbReference>
<dbReference type="InterPro" id="IPR036291">
    <property type="entry name" value="NAD(P)-bd_dom_sf"/>
</dbReference>
<dbReference type="PANTHER" id="PTHR43725">
    <property type="entry name" value="UDP-GLUCOSE 4-EPIMERASE"/>
    <property type="match status" value="1"/>
</dbReference>
<comment type="similarity">
    <text evidence="3">Belongs to the NAD(P)-dependent epimerase/dehydratase family.</text>
</comment>
<dbReference type="AlphaFoldDB" id="A0A263BTC1"/>
<sequence length="77" mass="8658">MGTNGVEAYNLDTGQGYSVLNLVKSFEEASGKEIPYNIFVRRPGDIGECYADPTKSEKEQGWKAEKGIYEMCVDSWR</sequence>
<keyword evidence="9" id="KW-1185">Reference proteome</keyword>
<evidence type="ECO:0000256" key="1">
    <source>
        <dbReference type="ARBA" id="ARBA00000083"/>
    </source>
</evidence>
<evidence type="ECO:0000256" key="6">
    <source>
        <dbReference type="ARBA" id="ARBA00023027"/>
    </source>
</evidence>
<dbReference type="Proteomes" id="UP000217083">
    <property type="component" value="Unassembled WGS sequence"/>
</dbReference>
<keyword evidence="6" id="KW-0520">NAD</keyword>
<dbReference type="EMBL" id="NPIA01000006">
    <property type="protein sequence ID" value="OZM56426.1"/>
    <property type="molecule type" value="Genomic_DNA"/>
</dbReference>
<gene>
    <name evidence="8" type="ORF">CIB95_11670</name>
</gene>
<evidence type="ECO:0000313" key="8">
    <source>
        <dbReference type="EMBL" id="OZM56426.1"/>
    </source>
</evidence>
<comment type="cofactor">
    <cofactor evidence="2">
        <name>NAD(+)</name>
        <dbReference type="ChEBI" id="CHEBI:57540"/>
    </cofactor>
</comment>
<keyword evidence="7" id="KW-0413">Isomerase</keyword>
<comment type="caution">
    <text evidence="8">The sequence shown here is derived from an EMBL/GenBank/DDBJ whole genome shotgun (WGS) entry which is preliminary data.</text>
</comment>